<feature type="compositionally biased region" description="Basic and acidic residues" evidence="1">
    <location>
        <begin position="355"/>
        <end position="367"/>
    </location>
</feature>
<dbReference type="OrthoDB" id="754229at2759"/>
<proteinExistence type="predicted"/>
<evidence type="ECO:0000313" key="4">
    <source>
        <dbReference type="Proteomes" id="UP000077755"/>
    </source>
</evidence>
<gene>
    <name evidence="2" type="ORF">DCAR_007709</name>
    <name evidence="3" type="ORF">DCAR_0208702</name>
</gene>
<dbReference type="GO" id="GO:0048367">
    <property type="term" value="P:shoot system development"/>
    <property type="evidence" value="ECO:0007669"/>
    <property type="project" value="InterPro"/>
</dbReference>
<feature type="region of interest" description="Disordered" evidence="1">
    <location>
        <begin position="465"/>
        <end position="485"/>
    </location>
</feature>
<dbReference type="InterPro" id="IPR034583">
    <property type="entry name" value="EMF1"/>
</dbReference>
<dbReference type="KEGG" id="dcr:108210034"/>
<feature type="region of interest" description="Disordered" evidence="1">
    <location>
        <begin position="252"/>
        <end position="279"/>
    </location>
</feature>
<dbReference type="Proteomes" id="UP000077755">
    <property type="component" value="Chromosome 2"/>
</dbReference>
<dbReference type="PANTHER" id="PTHR35504:SF1">
    <property type="entry name" value="PROTEIN EMBRYONIC FLOWER 1"/>
    <property type="match status" value="1"/>
</dbReference>
<dbReference type="AlphaFoldDB" id="A0A166ER52"/>
<dbReference type="OMA" id="DHEDCTS"/>
<sequence>MEKNSKNSTVTPLSKAAAAHVKIDSISIDLGKAMDKRVTDKCHHFSLRQYCVDKRNQNVRVCAPFARDSDDEVKLREQLPPLDVPKFRWWRCQSCVQDIEKASPSSVRGEIHPSPCSSNKEKDNALVGSSAVQGPENGVKEFSGQLICDQTLSLVKAARQTNETEPASDVAATNVLAIKYPGCRSSSSSEKCLAEKANTVDEDQMTVVGATEMEKKDIEIDANTSAKDVKKASSTRRKKKVRSMAEILHVNDEERSDQLASHNTPKECAAPASISASRKRKINQEPFKEMQIPGRKPKKVRASKGDAITTIATIHNSGSESVEDDASAGTGFKSRMSLPKAGNEPCPSKMKTKMSHGEDRQSSYKSVDRGNYKEDIALDLSLNSYMEVDKNIVPNKKTTLNNDHWMKEGSRTGPSSVPDFSFSKDIEEDMSGRIANRTDINCQHENSLSLRKKLELSLGCSSKKAAEPKRFSEANRNKTDQRSETVFEKRSYDDIPMDIVELMAKHQYERGLSEAERNSCLTKRIDERNYEMMGLSDVNGNRMRPLQKEHNRWIPVKLSQADNNHCVVGNREGIHVLPVYGTCSQTQQKESFSAQRPQPSASRTFIATQNLLWTGDRMVHRSSSTYAQVIDTNKTANNGPTHLGMAANFWASGASSLVPSNPNFPLNISSGTSNMTTYLPYPDLHKGKTVRDLDLNRTDPNDSDVEVLCGSPVVASNTVKYLNLQEMNSVHSYSNEAIPAMHLLSLMDAGTPSRPPFSINTNKVLERPFFPGNYHPSRGMDERAVLFEKPLFPQNHQVKEHPGPGPSVYRSSASTAQMPSAYYGPNIITCQQPVKANKTYIPQQSKDWMFRTSVGTAGASDMIRGSNLHQGKQKGILGATVDLVFPAQPKALKITENQKDVGSRQMHGTIRPLRDISKEEVCSVNRNPSDFSSPEAGSQYMIRGGDLKFSKDYLVSRVGGFRGPRRHGSKLTASKRQAVGRAPTAFP</sequence>
<dbReference type="Gramene" id="KZN06872">
    <property type="protein sequence ID" value="KZN06872"/>
    <property type="gene ID" value="DCAR_007709"/>
</dbReference>
<dbReference type="STRING" id="79200.A0A166ER52"/>
<dbReference type="GO" id="GO:0009910">
    <property type="term" value="P:negative regulation of flower development"/>
    <property type="evidence" value="ECO:0007669"/>
    <property type="project" value="InterPro"/>
</dbReference>
<feature type="region of interest" description="Disordered" evidence="1">
    <location>
        <begin position="318"/>
        <end position="367"/>
    </location>
</feature>
<dbReference type="EMBL" id="LNRQ01000002">
    <property type="protein sequence ID" value="KZN06872.1"/>
    <property type="molecule type" value="Genomic_DNA"/>
</dbReference>
<organism evidence="2">
    <name type="scientific">Daucus carota subsp. sativus</name>
    <name type="common">Carrot</name>
    <dbReference type="NCBI Taxonomy" id="79200"/>
    <lineage>
        <taxon>Eukaryota</taxon>
        <taxon>Viridiplantae</taxon>
        <taxon>Streptophyta</taxon>
        <taxon>Embryophyta</taxon>
        <taxon>Tracheophyta</taxon>
        <taxon>Spermatophyta</taxon>
        <taxon>Magnoliopsida</taxon>
        <taxon>eudicotyledons</taxon>
        <taxon>Gunneridae</taxon>
        <taxon>Pentapetalae</taxon>
        <taxon>asterids</taxon>
        <taxon>campanulids</taxon>
        <taxon>Apiales</taxon>
        <taxon>Apiaceae</taxon>
        <taxon>Apioideae</taxon>
        <taxon>Scandiceae</taxon>
        <taxon>Daucinae</taxon>
        <taxon>Daucus</taxon>
        <taxon>Daucus sect. Daucus</taxon>
    </lineage>
</organism>
<reference evidence="3" key="2">
    <citation type="submission" date="2022-03" db="EMBL/GenBank/DDBJ databases">
        <title>Draft title - Genomic analysis of global carrot germplasm unveils the trajectory of domestication and the origin of high carotenoid orange carrot.</title>
        <authorList>
            <person name="Iorizzo M."/>
            <person name="Ellison S."/>
            <person name="Senalik D."/>
            <person name="Macko-Podgorni A."/>
            <person name="Grzebelus D."/>
            <person name="Bostan H."/>
            <person name="Rolling W."/>
            <person name="Curaba J."/>
            <person name="Simon P."/>
        </authorList>
    </citation>
    <scope>NUCLEOTIDE SEQUENCE</scope>
    <source>
        <tissue evidence="3">Leaf</tissue>
    </source>
</reference>
<name>A0A166ER52_DAUCS</name>
<evidence type="ECO:0000313" key="3">
    <source>
        <dbReference type="EMBL" id="WOG89464.1"/>
    </source>
</evidence>
<reference evidence="2" key="1">
    <citation type="journal article" date="2016" name="Nat. Genet.">
        <title>A high-quality carrot genome assembly provides new insights into carotenoid accumulation and asterid genome evolution.</title>
        <authorList>
            <person name="Iorizzo M."/>
            <person name="Ellison S."/>
            <person name="Senalik D."/>
            <person name="Zeng P."/>
            <person name="Satapoomin P."/>
            <person name="Huang J."/>
            <person name="Bowman M."/>
            <person name="Iovene M."/>
            <person name="Sanseverino W."/>
            <person name="Cavagnaro P."/>
            <person name="Yildiz M."/>
            <person name="Macko-Podgorni A."/>
            <person name="Moranska E."/>
            <person name="Grzebelus E."/>
            <person name="Grzebelus D."/>
            <person name="Ashrafi H."/>
            <person name="Zheng Z."/>
            <person name="Cheng S."/>
            <person name="Spooner D."/>
            <person name="Van Deynze A."/>
            <person name="Simon P."/>
        </authorList>
    </citation>
    <scope>NUCLEOTIDE SEQUENCE [LARGE SCALE GENOMIC DNA]</scope>
    <source>
        <tissue evidence="2">Leaf</tissue>
    </source>
</reference>
<protein>
    <recommendedName>
        <fullName evidence="5">Embryonic flower 1</fullName>
    </recommendedName>
</protein>
<accession>A0A166ER52</accession>
<dbReference type="GO" id="GO:0045892">
    <property type="term" value="P:negative regulation of DNA-templated transcription"/>
    <property type="evidence" value="ECO:0007669"/>
    <property type="project" value="InterPro"/>
</dbReference>
<evidence type="ECO:0000313" key="2">
    <source>
        <dbReference type="EMBL" id="KZN06872.1"/>
    </source>
</evidence>
<keyword evidence="4" id="KW-1185">Reference proteome</keyword>
<evidence type="ECO:0000256" key="1">
    <source>
        <dbReference type="SAM" id="MobiDB-lite"/>
    </source>
</evidence>
<dbReference type="PANTHER" id="PTHR35504">
    <property type="entry name" value="PROTEIN EMBRYONIC FLOWER 1"/>
    <property type="match status" value="1"/>
</dbReference>
<evidence type="ECO:0008006" key="5">
    <source>
        <dbReference type="Google" id="ProtNLM"/>
    </source>
</evidence>
<feature type="region of interest" description="Disordered" evidence="1">
    <location>
        <begin position="964"/>
        <end position="987"/>
    </location>
</feature>
<dbReference type="EMBL" id="CP093344">
    <property type="protein sequence ID" value="WOG89464.1"/>
    <property type="molecule type" value="Genomic_DNA"/>
</dbReference>